<dbReference type="InterPro" id="IPR006016">
    <property type="entry name" value="UspA"/>
</dbReference>
<keyword evidence="3" id="KW-1185">Reference proteome</keyword>
<proteinExistence type="predicted"/>
<dbReference type="EMBL" id="JBEXPZ010000048">
    <property type="protein sequence ID" value="MET9849117.1"/>
    <property type="molecule type" value="Genomic_DNA"/>
</dbReference>
<reference evidence="2 3" key="1">
    <citation type="submission" date="2024-06" db="EMBL/GenBank/DDBJ databases">
        <title>The Natural Products Discovery Center: Release of the First 8490 Sequenced Strains for Exploring Actinobacteria Biosynthetic Diversity.</title>
        <authorList>
            <person name="Kalkreuter E."/>
            <person name="Kautsar S.A."/>
            <person name="Yang D."/>
            <person name="Bader C.D."/>
            <person name="Teijaro C.N."/>
            <person name="Fluegel L."/>
            <person name="Davis C.M."/>
            <person name="Simpson J.R."/>
            <person name="Lauterbach L."/>
            <person name="Steele A.D."/>
            <person name="Gui C."/>
            <person name="Meng S."/>
            <person name="Li G."/>
            <person name="Viehrig K."/>
            <person name="Ye F."/>
            <person name="Su P."/>
            <person name="Kiefer A.F."/>
            <person name="Nichols A."/>
            <person name="Cepeda A.J."/>
            <person name="Yan W."/>
            <person name="Fan B."/>
            <person name="Jiang Y."/>
            <person name="Adhikari A."/>
            <person name="Zheng C.-J."/>
            <person name="Schuster L."/>
            <person name="Cowan T.M."/>
            <person name="Smanski M.J."/>
            <person name="Chevrette M.G."/>
            <person name="De Carvalho L.P.S."/>
            <person name="Shen B."/>
        </authorList>
    </citation>
    <scope>NUCLEOTIDE SEQUENCE [LARGE SCALE GENOMIC DNA]</scope>
    <source>
        <strain evidence="2 3">NPDC006434</strain>
    </source>
</reference>
<dbReference type="RefSeq" id="WP_355401455.1">
    <property type="nucleotide sequence ID" value="NZ_JBEGHN010000034.1"/>
</dbReference>
<name>A0ABV2V5L7_9ACTN</name>
<protein>
    <submittedName>
        <fullName evidence="2">Universal stress protein</fullName>
    </submittedName>
</protein>
<dbReference type="SUPFAM" id="SSF52402">
    <property type="entry name" value="Adenine nucleotide alpha hydrolases-like"/>
    <property type="match status" value="1"/>
</dbReference>
<dbReference type="Proteomes" id="UP001550210">
    <property type="component" value="Unassembled WGS sequence"/>
</dbReference>
<feature type="domain" description="UspA" evidence="1">
    <location>
        <begin position="16"/>
        <end position="60"/>
    </location>
</feature>
<accession>A0ABV2V5L7</accession>
<organism evidence="2 3">
    <name type="scientific">Streptomyces ossamyceticus</name>
    <dbReference type="NCBI Taxonomy" id="249581"/>
    <lineage>
        <taxon>Bacteria</taxon>
        <taxon>Bacillati</taxon>
        <taxon>Actinomycetota</taxon>
        <taxon>Actinomycetes</taxon>
        <taxon>Kitasatosporales</taxon>
        <taxon>Streptomycetaceae</taxon>
        <taxon>Streptomyces</taxon>
    </lineage>
</organism>
<comment type="caution">
    <text evidence="2">The sequence shown here is derived from an EMBL/GenBank/DDBJ whole genome shotgun (WGS) entry which is preliminary data.</text>
</comment>
<dbReference type="Pfam" id="PF00582">
    <property type="entry name" value="Usp"/>
    <property type="match status" value="1"/>
</dbReference>
<dbReference type="InterPro" id="IPR014729">
    <property type="entry name" value="Rossmann-like_a/b/a_fold"/>
</dbReference>
<evidence type="ECO:0000259" key="1">
    <source>
        <dbReference type="Pfam" id="PF00582"/>
    </source>
</evidence>
<evidence type="ECO:0000313" key="3">
    <source>
        <dbReference type="Proteomes" id="UP001550210"/>
    </source>
</evidence>
<gene>
    <name evidence="2" type="ORF">ABZZ21_32150</name>
</gene>
<evidence type="ECO:0000313" key="2">
    <source>
        <dbReference type="EMBL" id="MET9849117.1"/>
    </source>
</evidence>
<sequence length="75" mass="7952">MLRRAEAEVLHRYGDLDLSTEPVEAPAADELVDRSADAALLVVGSRGHGSLASFPLGSISLHAATAEPRPRDRSC</sequence>
<dbReference type="Gene3D" id="3.40.50.620">
    <property type="entry name" value="HUPs"/>
    <property type="match status" value="1"/>
</dbReference>